<reference evidence="2 3" key="1">
    <citation type="journal article" date="2021" name="Hortic Res">
        <title>Chromosome-scale assembly of the Dendrobium chrysotoxum genome enhances the understanding of orchid evolution.</title>
        <authorList>
            <person name="Zhang Y."/>
            <person name="Zhang G.Q."/>
            <person name="Zhang D."/>
            <person name="Liu X.D."/>
            <person name="Xu X.Y."/>
            <person name="Sun W.H."/>
            <person name="Yu X."/>
            <person name="Zhu X."/>
            <person name="Wang Z.W."/>
            <person name="Zhao X."/>
            <person name="Zhong W.Y."/>
            <person name="Chen H."/>
            <person name="Yin W.L."/>
            <person name="Huang T."/>
            <person name="Niu S.C."/>
            <person name="Liu Z.J."/>
        </authorList>
    </citation>
    <scope>NUCLEOTIDE SEQUENCE [LARGE SCALE GENOMIC DNA]</scope>
    <source>
        <strain evidence="2">Lindl</strain>
    </source>
</reference>
<dbReference type="Proteomes" id="UP000775213">
    <property type="component" value="Unassembled WGS sequence"/>
</dbReference>
<proteinExistence type="predicted"/>
<comment type="caution">
    <text evidence="2">The sequence shown here is derived from an EMBL/GenBank/DDBJ whole genome shotgun (WGS) entry which is preliminary data.</text>
</comment>
<keyword evidence="3" id="KW-1185">Reference proteome</keyword>
<dbReference type="EMBL" id="JAGFBR010000002">
    <property type="protein sequence ID" value="KAH0469945.1"/>
    <property type="molecule type" value="Genomic_DNA"/>
</dbReference>
<protein>
    <submittedName>
        <fullName evidence="2">Uncharacterized protein</fullName>
    </submittedName>
</protein>
<dbReference type="AlphaFoldDB" id="A0AAV7HP91"/>
<gene>
    <name evidence="2" type="ORF">IEQ34_001503</name>
</gene>
<sequence>MQRLNSNGLNRYQYPVFAAVDLTLPYGIGKLREEGRREGTRNPTPYYAPFGFSLVGKFLAHQPSLDAVKKFFFNLKSSIEFSITLLNPRHVLIKLSNDLDYSRLFDRESYYLIKWSFFFVYIGEESLIVPIWCFDWVGIPFSSPPNFGYVQKIVMSDFPSFGDHYKLIGHEKVDCYYLHPHLRKQKPVNGKDRSGDQNFNLKLYKFYNAWSLQTPGIARSCCPLATVQISSNFVQYFASYGRLKISNSGSTRAIRSRLQARSDGPEWATWPGRTARPLQDSSAGPPRPREATWLNLSRRLIPRPNQRSDLRSDVVKWSALGPTRVWDAAPRRRTTQ</sequence>
<accession>A0AAV7HP91</accession>
<feature type="region of interest" description="Disordered" evidence="1">
    <location>
        <begin position="264"/>
        <end position="290"/>
    </location>
</feature>
<evidence type="ECO:0000313" key="2">
    <source>
        <dbReference type="EMBL" id="KAH0469945.1"/>
    </source>
</evidence>
<evidence type="ECO:0000256" key="1">
    <source>
        <dbReference type="SAM" id="MobiDB-lite"/>
    </source>
</evidence>
<organism evidence="2 3">
    <name type="scientific">Dendrobium chrysotoxum</name>
    <name type="common">Orchid</name>
    <dbReference type="NCBI Taxonomy" id="161865"/>
    <lineage>
        <taxon>Eukaryota</taxon>
        <taxon>Viridiplantae</taxon>
        <taxon>Streptophyta</taxon>
        <taxon>Embryophyta</taxon>
        <taxon>Tracheophyta</taxon>
        <taxon>Spermatophyta</taxon>
        <taxon>Magnoliopsida</taxon>
        <taxon>Liliopsida</taxon>
        <taxon>Asparagales</taxon>
        <taxon>Orchidaceae</taxon>
        <taxon>Epidendroideae</taxon>
        <taxon>Malaxideae</taxon>
        <taxon>Dendrobiinae</taxon>
        <taxon>Dendrobium</taxon>
    </lineage>
</organism>
<evidence type="ECO:0000313" key="3">
    <source>
        <dbReference type="Proteomes" id="UP000775213"/>
    </source>
</evidence>
<name>A0AAV7HP91_DENCH</name>